<dbReference type="GO" id="GO:0015562">
    <property type="term" value="F:efflux transmembrane transporter activity"/>
    <property type="evidence" value="ECO:0007669"/>
    <property type="project" value="InterPro"/>
</dbReference>
<dbReference type="GO" id="GO:1990281">
    <property type="term" value="C:efflux pump complex"/>
    <property type="evidence" value="ECO:0007669"/>
    <property type="project" value="TreeGrafter"/>
</dbReference>
<dbReference type="GO" id="GO:0015288">
    <property type="term" value="F:porin activity"/>
    <property type="evidence" value="ECO:0007669"/>
    <property type="project" value="TreeGrafter"/>
</dbReference>
<gene>
    <name evidence="8" type="ORF">GD597_02075</name>
</gene>
<evidence type="ECO:0000256" key="6">
    <source>
        <dbReference type="ARBA" id="ARBA00023136"/>
    </source>
</evidence>
<evidence type="ECO:0000256" key="2">
    <source>
        <dbReference type="ARBA" id="ARBA00007613"/>
    </source>
</evidence>
<reference evidence="8" key="1">
    <citation type="submission" date="2019-10" db="EMBL/GenBank/DDBJ databases">
        <title>Draft genome sequence of Panacibacter sp. KCS-6.</title>
        <authorList>
            <person name="Yim K.J."/>
        </authorList>
    </citation>
    <scope>NUCLEOTIDE SEQUENCE</scope>
    <source>
        <strain evidence="8">KCS-6</strain>
    </source>
</reference>
<dbReference type="PANTHER" id="PTHR30026:SF20">
    <property type="entry name" value="OUTER MEMBRANE PROTEIN TOLC"/>
    <property type="match status" value="1"/>
</dbReference>
<protein>
    <recommendedName>
        <fullName evidence="10">TolC family protein</fullName>
    </recommendedName>
</protein>
<organism evidence="8 9">
    <name type="scientific">Limnovirga soli</name>
    <dbReference type="NCBI Taxonomy" id="2656915"/>
    <lineage>
        <taxon>Bacteria</taxon>
        <taxon>Pseudomonadati</taxon>
        <taxon>Bacteroidota</taxon>
        <taxon>Chitinophagia</taxon>
        <taxon>Chitinophagales</taxon>
        <taxon>Chitinophagaceae</taxon>
        <taxon>Limnovirga</taxon>
    </lineage>
</organism>
<sequence>MFNMKCRCICIIAVFLFFMVGTLKVKAQSVSLDSLLDKVLATDEILPKLIDSAIRYSPQLRLYQNKVEYSNATLKTSKNLIFNGLQLLSSYSYGTNISALNAGDLTTQQTSFYNVGVGLRLPVSDILNRKNIISATQSQLNMATAEKDNTIFLIRQDVIRLYQQFKLSHRLIAAASQNKQISEINYNIAEKQFLQGQITVEQLAKVSEVYTKSIVEFETSTNSFQTVYMQLEAYAGVNLSNLITKGK</sequence>
<evidence type="ECO:0008006" key="10">
    <source>
        <dbReference type="Google" id="ProtNLM"/>
    </source>
</evidence>
<keyword evidence="9" id="KW-1185">Reference proteome</keyword>
<dbReference type="SUPFAM" id="SSF56954">
    <property type="entry name" value="Outer membrane efflux proteins (OEP)"/>
    <property type="match status" value="1"/>
</dbReference>
<dbReference type="Proteomes" id="UP000598971">
    <property type="component" value="Unassembled WGS sequence"/>
</dbReference>
<dbReference type="InterPro" id="IPR051906">
    <property type="entry name" value="TolC-like"/>
</dbReference>
<evidence type="ECO:0000256" key="1">
    <source>
        <dbReference type="ARBA" id="ARBA00004442"/>
    </source>
</evidence>
<evidence type="ECO:0000256" key="4">
    <source>
        <dbReference type="ARBA" id="ARBA00022452"/>
    </source>
</evidence>
<comment type="similarity">
    <text evidence="2">Belongs to the outer membrane factor (OMF) (TC 1.B.17) family.</text>
</comment>
<accession>A0A8J8JT39</accession>
<keyword evidence="6" id="KW-0472">Membrane</keyword>
<keyword evidence="4" id="KW-1134">Transmembrane beta strand</keyword>
<comment type="subcellular location">
    <subcellularLocation>
        <location evidence="1">Cell outer membrane</location>
    </subcellularLocation>
</comment>
<evidence type="ECO:0000313" key="9">
    <source>
        <dbReference type="Proteomes" id="UP000598971"/>
    </source>
</evidence>
<proteinExistence type="inferred from homology"/>
<comment type="caution">
    <text evidence="8">The sequence shown here is derived from an EMBL/GenBank/DDBJ whole genome shotgun (WGS) entry which is preliminary data.</text>
</comment>
<evidence type="ECO:0000256" key="7">
    <source>
        <dbReference type="ARBA" id="ARBA00023237"/>
    </source>
</evidence>
<dbReference type="InterPro" id="IPR003423">
    <property type="entry name" value="OMP_efflux"/>
</dbReference>
<evidence type="ECO:0000256" key="3">
    <source>
        <dbReference type="ARBA" id="ARBA00022448"/>
    </source>
</evidence>
<dbReference type="AlphaFoldDB" id="A0A8J8JT39"/>
<keyword evidence="7" id="KW-0998">Cell outer membrane</keyword>
<keyword evidence="5" id="KW-0812">Transmembrane</keyword>
<evidence type="ECO:0000256" key="5">
    <source>
        <dbReference type="ARBA" id="ARBA00022692"/>
    </source>
</evidence>
<dbReference type="GO" id="GO:0009279">
    <property type="term" value="C:cell outer membrane"/>
    <property type="evidence" value="ECO:0007669"/>
    <property type="project" value="UniProtKB-SubCell"/>
</dbReference>
<name>A0A8J8JT39_9BACT</name>
<dbReference type="PANTHER" id="PTHR30026">
    <property type="entry name" value="OUTER MEMBRANE PROTEIN TOLC"/>
    <property type="match status" value="1"/>
</dbReference>
<dbReference type="Gene3D" id="1.20.1600.10">
    <property type="entry name" value="Outer membrane efflux proteins (OEP)"/>
    <property type="match status" value="1"/>
</dbReference>
<evidence type="ECO:0000313" key="8">
    <source>
        <dbReference type="EMBL" id="NNV54229.1"/>
    </source>
</evidence>
<dbReference type="Pfam" id="PF02321">
    <property type="entry name" value="OEP"/>
    <property type="match status" value="1"/>
</dbReference>
<keyword evidence="3" id="KW-0813">Transport</keyword>
<dbReference type="EMBL" id="WHPF01000002">
    <property type="protein sequence ID" value="NNV54229.1"/>
    <property type="molecule type" value="Genomic_DNA"/>
</dbReference>